<dbReference type="Gene3D" id="2.130.10.30">
    <property type="entry name" value="Regulator of chromosome condensation 1/beta-lactamase-inhibitor protein II"/>
    <property type="match status" value="2"/>
</dbReference>
<keyword evidence="4" id="KW-0862">Zinc</keyword>
<evidence type="ECO:0000256" key="2">
    <source>
        <dbReference type="ARBA" id="ARBA00022737"/>
    </source>
</evidence>
<dbReference type="HOGENOM" id="CLU_005210_7_1_1"/>
<evidence type="ECO:0000313" key="10">
    <source>
        <dbReference type="Proteomes" id="UP000006352"/>
    </source>
</evidence>
<accession>J4GN05</accession>
<dbReference type="GO" id="GO:0031267">
    <property type="term" value="F:small GTPase binding"/>
    <property type="evidence" value="ECO:0007669"/>
    <property type="project" value="TreeGrafter"/>
</dbReference>
<dbReference type="PANTHER" id="PTHR46207">
    <property type="entry name" value="PROTEIN RCC2"/>
    <property type="match status" value="1"/>
</dbReference>
<dbReference type="EMBL" id="HE796993">
    <property type="protein sequence ID" value="CCM00590.1"/>
    <property type="molecule type" value="Genomic_DNA"/>
</dbReference>
<dbReference type="AlphaFoldDB" id="J4GN05"/>
<dbReference type="InterPro" id="IPR013083">
    <property type="entry name" value="Znf_RING/FYVE/PHD"/>
</dbReference>
<evidence type="ECO:0000256" key="3">
    <source>
        <dbReference type="ARBA" id="ARBA00022771"/>
    </source>
</evidence>
<dbReference type="Pfam" id="PF00628">
    <property type="entry name" value="PHD"/>
    <property type="match status" value="1"/>
</dbReference>
<feature type="repeat" description="RCC1" evidence="6">
    <location>
        <begin position="205"/>
        <end position="268"/>
    </location>
</feature>
<name>J4GN05_9APHY</name>
<dbReference type="InterPro" id="IPR028641">
    <property type="entry name" value="RCC2"/>
</dbReference>
<dbReference type="InterPro" id="IPR019786">
    <property type="entry name" value="Zinc_finger_PHD-type_CS"/>
</dbReference>
<keyword evidence="3 5" id="KW-0863">Zinc-finger</keyword>
<evidence type="ECO:0000256" key="7">
    <source>
        <dbReference type="SAM" id="MobiDB-lite"/>
    </source>
</evidence>
<evidence type="ECO:0000256" key="6">
    <source>
        <dbReference type="PROSITE-ProRule" id="PRU00235"/>
    </source>
</evidence>
<gene>
    <name evidence="9" type="ORF">FIBRA_02626</name>
</gene>
<dbReference type="SUPFAM" id="SSF57903">
    <property type="entry name" value="FYVE/PHD zinc finger"/>
    <property type="match status" value="1"/>
</dbReference>
<dbReference type="PROSITE" id="PS50016">
    <property type="entry name" value="ZF_PHD_2"/>
    <property type="match status" value="1"/>
</dbReference>
<evidence type="ECO:0000313" key="9">
    <source>
        <dbReference type="EMBL" id="CCM00590.1"/>
    </source>
</evidence>
<dbReference type="Pfam" id="PF25390">
    <property type="entry name" value="WD40_RLD"/>
    <property type="match status" value="1"/>
</dbReference>
<keyword evidence="1" id="KW-0479">Metal-binding</keyword>
<sequence length="557" mass="59125">MSGSTTSNNINASNFQQEPSWGRVLICGGTDWPKLGRKDRGGASKKAQEVNVGGPDLLEPHILRSLSNIKAASIHTSCVGCHIVVLDTDGVAWLFGRNERSSLGFPGVDAISENAPRSLTAQDLGSQKGTRFVHAACGRSHTLLVGSGGQLWTSGANNAGQCAHPPCAEISTFKLVNGIKHGNVKENVVQAAAGVTFSIVLTQSGKVFSFGSGEHGQLGNGKTGEHIVTAGKTAFDIEWEPLLVRGLDDKVIVQIACGQQHSVALDSTGSAVHVAIVYVWGYNGYCRLGLGNQQDVLIPKVVPQFAGPNEPTMGAEIIAGPSNTVVIDKQRMYWMAGKWKTTGDGSSGQPYSTFRYLQDIMGCKITHAACGGVTHWALSPDDDGGIMTIAFGQGAANGELGLGPHEAKSATKPTRHQPLIGIDVLQVAAAQNTTLLLARPNEKFSDLPRHPVEIGAPQFCVVCSADNGEDDSPLECDKCDNSYHLKCLDPPLDAIPDGEWFCPDCDQDPGAPVGPEAIKKAAKRKAKDDVASEEERETKKKRKAPPKTNTTATKRKK</sequence>
<dbReference type="GO" id="GO:0008270">
    <property type="term" value="F:zinc ion binding"/>
    <property type="evidence" value="ECO:0007669"/>
    <property type="project" value="UniProtKB-KW"/>
</dbReference>
<evidence type="ECO:0000259" key="8">
    <source>
        <dbReference type="PROSITE" id="PS50016"/>
    </source>
</evidence>
<feature type="repeat" description="RCC1" evidence="6">
    <location>
        <begin position="90"/>
        <end position="148"/>
    </location>
</feature>
<keyword evidence="10" id="KW-1185">Reference proteome</keyword>
<dbReference type="InterPro" id="IPR001965">
    <property type="entry name" value="Znf_PHD"/>
</dbReference>
<dbReference type="PROSITE" id="PS50012">
    <property type="entry name" value="RCC1_3"/>
    <property type="match status" value="4"/>
</dbReference>
<evidence type="ECO:0000256" key="5">
    <source>
        <dbReference type="PROSITE-ProRule" id="PRU00146"/>
    </source>
</evidence>
<dbReference type="GeneID" id="24095501"/>
<dbReference type="PROSITE" id="PS00626">
    <property type="entry name" value="RCC1_2"/>
    <property type="match status" value="2"/>
</dbReference>
<dbReference type="OrthoDB" id="5370059at2759"/>
<dbReference type="SMART" id="SM00249">
    <property type="entry name" value="PHD"/>
    <property type="match status" value="1"/>
</dbReference>
<protein>
    <recommendedName>
        <fullName evidence="8">PHD-type domain-containing protein</fullName>
    </recommendedName>
</protein>
<dbReference type="InterPro" id="IPR058923">
    <property type="entry name" value="RCC1-like_dom"/>
</dbReference>
<dbReference type="PROSITE" id="PS01359">
    <property type="entry name" value="ZF_PHD_1"/>
    <property type="match status" value="1"/>
</dbReference>
<dbReference type="SUPFAM" id="SSF50985">
    <property type="entry name" value="RCC1/BLIP-II"/>
    <property type="match status" value="1"/>
</dbReference>
<dbReference type="InterPro" id="IPR019787">
    <property type="entry name" value="Znf_PHD-finger"/>
</dbReference>
<reference evidence="9 10" key="1">
    <citation type="journal article" date="2012" name="Appl. Environ. Microbiol.">
        <title>Short-read sequencing for genomic analysis of the brown rot fungus Fibroporia radiculosa.</title>
        <authorList>
            <person name="Tang J.D."/>
            <person name="Perkins A.D."/>
            <person name="Sonstegard T.S."/>
            <person name="Schroeder S.G."/>
            <person name="Burgess S.C."/>
            <person name="Diehl S.V."/>
        </authorList>
    </citation>
    <scope>NUCLEOTIDE SEQUENCE [LARGE SCALE GENOMIC DNA]</scope>
    <source>
        <strain evidence="9 10">TFFH 294</strain>
    </source>
</reference>
<dbReference type="Gene3D" id="3.30.40.10">
    <property type="entry name" value="Zinc/RING finger domain, C3HC4 (zinc finger)"/>
    <property type="match status" value="1"/>
</dbReference>
<dbReference type="InterPro" id="IPR009091">
    <property type="entry name" value="RCC1/BLIP-II"/>
</dbReference>
<dbReference type="PRINTS" id="PR00633">
    <property type="entry name" value="RCCNDNSATION"/>
</dbReference>
<dbReference type="GO" id="GO:0016020">
    <property type="term" value="C:membrane"/>
    <property type="evidence" value="ECO:0007669"/>
    <property type="project" value="TreeGrafter"/>
</dbReference>
<dbReference type="InterPro" id="IPR000408">
    <property type="entry name" value="Reg_chr_condens"/>
</dbReference>
<dbReference type="InterPro" id="IPR011011">
    <property type="entry name" value="Znf_FYVE_PHD"/>
</dbReference>
<feature type="repeat" description="RCC1" evidence="6">
    <location>
        <begin position="275"/>
        <end position="330"/>
    </location>
</feature>
<dbReference type="PANTHER" id="PTHR46207:SF1">
    <property type="entry name" value="PROTEIN RCC2"/>
    <property type="match status" value="1"/>
</dbReference>
<evidence type="ECO:0000256" key="4">
    <source>
        <dbReference type="ARBA" id="ARBA00022833"/>
    </source>
</evidence>
<keyword evidence="2" id="KW-0677">Repeat</keyword>
<feature type="region of interest" description="Disordered" evidence="7">
    <location>
        <begin position="512"/>
        <end position="557"/>
    </location>
</feature>
<feature type="repeat" description="RCC1" evidence="6">
    <location>
        <begin position="386"/>
        <end position="440"/>
    </location>
</feature>
<feature type="compositionally biased region" description="Low complexity" evidence="7">
    <location>
        <begin position="546"/>
        <end position="557"/>
    </location>
</feature>
<dbReference type="STRING" id="599839.J4GN05"/>
<evidence type="ECO:0000256" key="1">
    <source>
        <dbReference type="ARBA" id="ARBA00022723"/>
    </source>
</evidence>
<dbReference type="Proteomes" id="UP000006352">
    <property type="component" value="Unassembled WGS sequence"/>
</dbReference>
<organism evidence="9 10">
    <name type="scientific">Fibroporia radiculosa</name>
    <dbReference type="NCBI Taxonomy" id="599839"/>
    <lineage>
        <taxon>Eukaryota</taxon>
        <taxon>Fungi</taxon>
        <taxon>Dikarya</taxon>
        <taxon>Basidiomycota</taxon>
        <taxon>Agaricomycotina</taxon>
        <taxon>Agaricomycetes</taxon>
        <taxon>Polyporales</taxon>
        <taxon>Fibroporiaceae</taxon>
        <taxon>Fibroporia</taxon>
    </lineage>
</organism>
<dbReference type="InParanoid" id="J4GN05"/>
<dbReference type="RefSeq" id="XP_012179873.1">
    <property type="nucleotide sequence ID" value="XM_012324483.1"/>
</dbReference>
<feature type="domain" description="PHD-type" evidence="8">
    <location>
        <begin position="457"/>
        <end position="508"/>
    </location>
</feature>
<proteinExistence type="predicted"/>